<accession>A0A1I8NME5</accession>
<dbReference type="OrthoDB" id="7955336at2759"/>
<organism evidence="1 2">
    <name type="scientific">Stomoxys calcitrans</name>
    <name type="common">Stable fly</name>
    <name type="synonym">Conops calcitrans</name>
    <dbReference type="NCBI Taxonomy" id="35570"/>
    <lineage>
        <taxon>Eukaryota</taxon>
        <taxon>Metazoa</taxon>
        <taxon>Ecdysozoa</taxon>
        <taxon>Arthropoda</taxon>
        <taxon>Hexapoda</taxon>
        <taxon>Insecta</taxon>
        <taxon>Pterygota</taxon>
        <taxon>Neoptera</taxon>
        <taxon>Endopterygota</taxon>
        <taxon>Diptera</taxon>
        <taxon>Brachycera</taxon>
        <taxon>Muscomorpha</taxon>
        <taxon>Muscoidea</taxon>
        <taxon>Muscidae</taxon>
        <taxon>Stomoxys</taxon>
    </lineage>
</organism>
<sequence length="620" mass="71410">MSLEVKINEKKIKNSNSAESANWLAIFKGKKFEEQLKLAKQGNAHMQLFFEGVIWPIDYSLLLNIDESEGYFIVRNESDTRRLVLKAEAFQEFLSYYAAKVRSLILGPALDVQLFPNLISLKCSIRHISIGDFLMRSSLAEHLTVLECLHLKELDMECGATTLDDQVLAKLLEIGNLKCLRLDFFFATKISFKQFCELVFSKRLKSLEGNFEISECDQEPNMPYIKLTKSIRLKSLQITTTCDPAKWSVNNFSLHREIFENLLKLTIKFTEEPQDDLLADFFAPCKCLETLTLTGTNFCNIKIFALPPTLRELHFKWCRGLNCLHLKQILSQTSGLKEFFSSNTKIEGKFENFKISPSIEALKIERVDMCEFSGVYDCNESLKHLTWYHTKNCQVKPAASEQLGQASGIDEESFDITPTNQMILSAKLCLGSCTNLETLDMGHKLQMPLNILVQMKNLRKLNTWIVDHTSGQWLYITALLQHPSLRELNITFVRTVTELSLERFRTNVTALHVQDFNFCDSGLEYFLELFSNNPQLQLSFLLPPLAFVKPLRSLLNHRKFPHFLKTLEIYGFTIDCSELRTNFYATMKKFKFVRNVFEENLKDSIILSTSLQEDLKKLNA</sequence>
<evidence type="ECO:0000313" key="1">
    <source>
        <dbReference type="EnsemblMetazoa" id="SCAU000289-PA"/>
    </source>
</evidence>
<proteinExistence type="predicted"/>
<dbReference type="InterPro" id="IPR032675">
    <property type="entry name" value="LRR_dom_sf"/>
</dbReference>
<dbReference type="AlphaFoldDB" id="A0A1I8NME5"/>
<dbReference type="Gene3D" id="3.80.10.10">
    <property type="entry name" value="Ribonuclease Inhibitor"/>
    <property type="match status" value="1"/>
</dbReference>
<dbReference type="Proteomes" id="UP000095300">
    <property type="component" value="Unassembled WGS sequence"/>
</dbReference>
<keyword evidence="2" id="KW-1185">Reference proteome</keyword>
<name>A0A1I8NME5_STOCA</name>
<reference evidence="1" key="1">
    <citation type="submission" date="2020-05" db="UniProtKB">
        <authorList>
            <consortium name="EnsemblMetazoa"/>
        </authorList>
    </citation>
    <scope>IDENTIFICATION</scope>
    <source>
        <strain evidence="1">USDA</strain>
    </source>
</reference>
<dbReference type="SUPFAM" id="SSF52047">
    <property type="entry name" value="RNI-like"/>
    <property type="match status" value="1"/>
</dbReference>
<evidence type="ECO:0000313" key="2">
    <source>
        <dbReference type="Proteomes" id="UP000095300"/>
    </source>
</evidence>
<dbReference type="EnsemblMetazoa" id="SCAU000289-RA">
    <property type="protein sequence ID" value="SCAU000289-PA"/>
    <property type="gene ID" value="SCAU000289"/>
</dbReference>
<dbReference type="VEuPathDB" id="VectorBase:SCAU000289"/>
<gene>
    <name evidence="1" type="primary">106094307</name>
</gene>
<dbReference type="KEGG" id="scac:106094307"/>
<protein>
    <submittedName>
        <fullName evidence="1">Uncharacterized protein</fullName>
    </submittedName>
</protein>